<name>A0A9W8SIR3_9HYPO</name>
<organism evidence="2 3">
    <name type="scientific">Fusarium torreyae</name>
    <dbReference type="NCBI Taxonomy" id="1237075"/>
    <lineage>
        <taxon>Eukaryota</taxon>
        <taxon>Fungi</taxon>
        <taxon>Dikarya</taxon>
        <taxon>Ascomycota</taxon>
        <taxon>Pezizomycotina</taxon>
        <taxon>Sordariomycetes</taxon>
        <taxon>Hypocreomycetidae</taxon>
        <taxon>Hypocreales</taxon>
        <taxon>Nectriaceae</taxon>
        <taxon>Fusarium</taxon>
    </lineage>
</organism>
<evidence type="ECO:0000313" key="2">
    <source>
        <dbReference type="EMBL" id="KAJ4272398.1"/>
    </source>
</evidence>
<dbReference type="OrthoDB" id="5337545at2759"/>
<keyword evidence="3" id="KW-1185">Reference proteome</keyword>
<proteinExistence type="predicted"/>
<gene>
    <name evidence="2" type="ORF">NW762_001111</name>
</gene>
<sequence>MSKDNGQPPEPHGSNDASTNSKGKARDTRTEDSDSITNRLQASGRLALNAFGTGPDVSGQPPAGKASSSGGSGLGKISSGTGEASSHRLRSTAQGESLRSQANLDSSTSAQAFNDFVSADSTLENDDPSRYGNPHNQSYDLSAGKSTAVNEQEKLDGAAVVDLLDGPSDELDAVLLGAEAPEIQDEGLTPEAAAELREALFPANSVTSGPRFDDLLNFNPDFLTQPGAEAEFERQLHLGTADTDEARNNWFQQWGNVLTRYTDHVWGDLEPLIAEARREVEESKAQGSRAVPETKALDRLRQVLAHVRGF</sequence>
<evidence type="ECO:0000313" key="3">
    <source>
        <dbReference type="Proteomes" id="UP001152049"/>
    </source>
</evidence>
<feature type="compositionally biased region" description="Low complexity" evidence="1">
    <location>
        <begin position="58"/>
        <end position="80"/>
    </location>
</feature>
<accession>A0A9W8SIR3</accession>
<dbReference type="Proteomes" id="UP001152049">
    <property type="component" value="Unassembled WGS sequence"/>
</dbReference>
<feature type="region of interest" description="Disordered" evidence="1">
    <location>
        <begin position="120"/>
        <end position="141"/>
    </location>
</feature>
<feature type="region of interest" description="Disordered" evidence="1">
    <location>
        <begin position="1"/>
        <end position="106"/>
    </location>
</feature>
<feature type="compositionally biased region" description="Polar residues" evidence="1">
    <location>
        <begin position="91"/>
        <end position="106"/>
    </location>
</feature>
<dbReference type="EMBL" id="JAOQAZ010000001">
    <property type="protein sequence ID" value="KAJ4272398.1"/>
    <property type="molecule type" value="Genomic_DNA"/>
</dbReference>
<evidence type="ECO:0000256" key="1">
    <source>
        <dbReference type="SAM" id="MobiDB-lite"/>
    </source>
</evidence>
<protein>
    <submittedName>
        <fullName evidence="2">Uncharacterized protein</fullName>
    </submittedName>
</protein>
<dbReference type="AlphaFoldDB" id="A0A9W8SIR3"/>
<comment type="caution">
    <text evidence="2">The sequence shown here is derived from an EMBL/GenBank/DDBJ whole genome shotgun (WGS) entry which is preliminary data.</text>
</comment>
<reference evidence="2" key="1">
    <citation type="submission" date="2022-09" db="EMBL/GenBank/DDBJ databases">
        <title>Fusarium specimens isolated from Avocado Roots.</title>
        <authorList>
            <person name="Stajich J."/>
            <person name="Roper C."/>
            <person name="Heimlech-Rivalta G."/>
        </authorList>
    </citation>
    <scope>NUCLEOTIDE SEQUENCE</scope>
    <source>
        <strain evidence="2">CF00136</strain>
    </source>
</reference>